<dbReference type="RefSeq" id="WP_259870749.1">
    <property type="nucleotide sequence ID" value="NZ_JAMQJZ010000001.1"/>
</dbReference>
<evidence type="ECO:0000313" key="1">
    <source>
        <dbReference type="EMBL" id="MDC3419233.1"/>
    </source>
</evidence>
<dbReference type="EMBL" id="JAMQJZ010000001">
    <property type="protein sequence ID" value="MDC3419233.1"/>
    <property type="molecule type" value="Genomic_DNA"/>
</dbReference>
<keyword evidence="2" id="KW-1185">Reference proteome</keyword>
<organism evidence="1 2">
    <name type="scientific">Aquibacillus koreensis</name>
    <dbReference type="NCBI Taxonomy" id="279446"/>
    <lineage>
        <taxon>Bacteria</taxon>
        <taxon>Bacillati</taxon>
        <taxon>Bacillota</taxon>
        <taxon>Bacilli</taxon>
        <taxon>Bacillales</taxon>
        <taxon>Bacillaceae</taxon>
        <taxon>Aquibacillus</taxon>
    </lineage>
</organism>
<proteinExistence type="predicted"/>
<protein>
    <submittedName>
        <fullName evidence="1">Cytosolic protein</fullName>
    </submittedName>
</protein>
<sequence length="131" mass="15402">MSIRQQFDKFFNTHSETKENHWDPKLRTHYFKTTKERGFQAVEDFFRRSSKYEIVGMSEQHGEISVNFLGRRKAFVTATIIMVQPFRTAIDLSITTESIVPFDLGYSHKLIPKIYDDLKKELAYIGTSSER</sequence>
<dbReference type="AlphaFoldDB" id="A0A9X3WHU6"/>
<reference evidence="1" key="1">
    <citation type="submission" date="2022-06" db="EMBL/GenBank/DDBJ databases">
        <title>Aquibacillus sp. a new bacterium isolated from soil saline samples.</title>
        <authorList>
            <person name="Galisteo C."/>
            <person name="De La Haba R."/>
            <person name="Sanchez-Porro C."/>
            <person name="Ventosa A."/>
        </authorList>
    </citation>
    <scope>NUCLEOTIDE SEQUENCE</scope>
    <source>
        <strain evidence="1">JCM 12387</strain>
    </source>
</reference>
<name>A0A9X3WHU6_9BACI</name>
<gene>
    <name evidence="1" type="ORF">NC661_02425</name>
</gene>
<dbReference type="Proteomes" id="UP001145072">
    <property type="component" value="Unassembled WGS sequence"/>
</dbReference>
<comment type="caution">
    <text evidence="1">The sequence shown here is derived from an EMBL/GenBank/DDBJ whole genome shotgun (WGS) entry which is preliminary data.</text>
</comment>
<accession>A0A9X3WHU6</accession>
<evidence type="ECO:0000313" key="2">
    <source>
        <dbReference type="Proteomes" id="UP001145072"/>
    </source>
</evidence>